<dbReference type="EMBL" id="CP040558">
    <property type="protein sequence ID" value="QCU73298.1"/>
    <property type="molecule type" value="Genomic_DNA"/>
</dbReference>
<keyword evidence="3" id="KW-1003">Cell membrane</keyword>
<evidence type="ECO:0000256" key="5">
    <source>
        <dbReference type="ARBA" id="ARBA00022989"/>
    </source>
</evidence>
<evidence type="ECO:0000256" key="2">
    <source>
        <dbReference type="ARBA" id="ARBA00007400"/>
    </source>
</evidence>
<organism evidence="9 10">
    <name type="scientific">Pseudoalteromonas distincta</name>
    <dbReference type="NCBI Taxonomy" id="77608"/>
    <lineage>
        <taxon>Bacteria</taxon>
        <taxon>Pseudomonadati</taxon>
        <taxon>Pseudomonadota</taxon>
        <taxon>Gammaproteobacteria</taxon>
        <taxon>Alteromonadales</taxon>
        <taxon>Pseudoalteromonadaceae</taxon>
        <taxon>Pseudoalteromonas</taxon>
    </lineage>
</organism>
<evidence type="ECO:0000313" key="9">
    <source>
        <dbReference type="EMBL" id="QCU73298.1"/>
    </source>
</evidence>
<gene>
    <name evidence="9" type="ORF">FFU37_01955</name>
</gene>
<evidence type="ECO:0000256" key="6">
    <source>
        <dbReference type="ARBA" id="ARBA00023136"/>
    </source>
</evidence>
<dbReference type="RefSeq" id="WP_138488577.1">
    <property type="nucleotide sequence ID" value="NZ_CP040558.1"/>
</dbReference>
<feature type="transmembrane region" description="Helical" evidence="7">
    <location>
        <begin position="308"/>
        <end position="333"/>
    </location>
</feature>
<dbReference type="Proteomes" id="UP000310065">
    <property type="component" value="Chromosome L1"/>
</dbReference>
<dbReference type="PANTHER" id="PTHR40074:SF2">
    <property type="entry name" value="O-ACETYLTRANSFERASE WECH"/>
    <property type="match status" value="1"/>
</dbReference>
<dbReference type="PANTHER" id="PTHR40074">
    <property type="entry name" value="O-ACETYLTRANSFERASE WECH"/>
    <property type="match status" value="1"/>
</dbReference>
<evidence type="ECO:0000256" key="4">
    <source>
        <dbReference type="ARBA" id="ARBA00022692"/>
    </source>
</evidence>
<keyword evidence="6 7" id="KW-0472">Membrane</keyword>
<evidence type="ECO:0000313" key="10">
    <source>
        <dbReference type="Proteomes" id="UP000310065"/>
    </source>
</evidence>
<comment type="similarity">
    <text evidence="2">Belongs to the acyltransferase 3 family.</text>
</comment>
<sequence length="347" mass="39054">MSSHIYHLQAFRGIAILSIVAAHAWSFAIFWTGDLDSLGLKALFYSTELLFHGSTLYFAIISGLLFSKVLQNKGWISFYKSKALNVVLPYVVASTIATAVYWQYYLADGAATDISFITTVATNLVSGTAAIQFWYIPILLVLFILTPLLNFVNKRAPKLMLLFACVPLIISRSAFPDFLSMQSLVYFCGAYCFGMIIGSHYEKTMATVNQYKTWLIAFTALISAAILIQYINEYKVDGWYSSRQTLFYIQKILACLLILKWLQNIETRLPKAICNIGEYSFSIYFYHVLFVGFLIMGLQDYIQSHRDAFIIGLLGIANMIVGVGTTMALAWLIKKPVGRHSRKLIGS</sequence>
<keyword evidence="9" id="KW-0012">Acyltransferase</keyword>
<evidence type="ECO:0000256" key="7">
    <source>
        <dbReference type="SAM" id="Phobius"/>
    </source>
</evidence>
<feature type="transmembrane region" description="Helical" evidence="7">
    <location>
        <begin position="181"/>
        <end position="201"/>
    </location>
</feature>
<feature type="transmembrane region" description="Helical" evidence="7">
    <location>
        <begin position="12"/>
        <end position="31"/>
    </location>
</feature>
<evidence type="ECO:0000259" key="8">
    <source>
        <dbReference type="Pfam" id="PF01757"/>
    </source>
</evidence>
<feature type="transmembrane region" description="Helical" evidence="7">
    <location>
        <begin position="133"/>
        <end position="152"/>
    </location>
</feature>
<comment type="subcellular location">
    <subcellularLocation>
        <location evidence="1">Cell membrane</location>
        <topology evidence="1">Multi-pass membrane protein</topology>
    </subcellularLocation>
</comment>
<dbReference type="GeneID" id="88774396"/>
<feature type="domain" description="Acyltransferase 3" evidence="8">
    <location>
        <begin position="8"/>
        <end position="333"/>
    </location>
</feature>
<keyword evidence="9" id="KW-0808">Transferase</keyword>
<proteinExistence type="inferred from homology"/>
<feature type="transmembrane region" description="Helical" evidence="7">
    <location>
        <begin position="159"/>
        <end position="175"/>
    </location>
</feature>
<name>A0A4P9IYV2_9GAMM</name>
<feature type="transmembrane region" description="Helical" evidence="7">
    <location>
        <begin position="43"/>
        <end position="66"/>
    </location>
</feature>
<evidence type="ECO:0000256" key="1">
    <source>
        <dbReference type="ARBA" id="ARBA00004651"/>
    </source>
</evidence>
<dbReference type="InterPro" id="IPR002656">
    <property type="entry name" value="Acyl_transf_3_dom"/>
</dbReference>
<feature type="transmembrane region" description="Helical" evidence="7">
    <location>
        <begin position="283"/>
        <end position="302"/>
    </location>
</feature>
<evidence type="ECO:0000256" key="3">
    <source>
        <dbReference type="ARBA" id="ARBA00022475"/>
    </source>
</evidence>
<dbReference type="AlphaFoldDB" id="A0A4P9IYV2"/>
<keyword evidence="5 7" id="KW-1133">Transmembrane helix</keyword>
<feature type="transmembrane region" description="Helical" evidence="7">
    <location>
        <begin position="244"/>
        <end position="262"/>
    </location>
</feature>
<dbReference type="GO" id="GO:0005886">
    <property type="term" value="C:plasma membrane"/>
    <property type="evidence" value="ECO:0007669"/>
    <property type="project" value="UniProtKB-SubCell"/>
</dbReference>
<accession>A0A4P9IYV2</accession>
<reference evidence="9 10" key="1">
    <citation type="submission" date="2019-05" db="EMBL/GenBank/DDBJ databases">
        <title>Complete genome sequence of Pseudoalteromonas sp. 16-SW-7(T) isolated from the Okhotsk Sea, Russia.</title>
        <authorList>
            <person name="Nguyen T.H."/>
            <person name="Nedashkovskaya O.I."/>
            <person name="Kim S.-G."/>
        </authorList>
    </citation>
    <scope>NUCLEOTIDE SEQUENCE [LARGE SCALE GENOMIC DNA]</scope>
    <source>
        <strain evidence="9 10">16-SW-7</strain>
    </source>
</reference>
<dbReference type="Pfam" id="PF01757">
    <property type="entry name" value="Acyl_transf_3"/>
    <property type="match status" value="1"/>
</dbReference>
<feature type="transmembrane region" description="Helical" evidence="7">
    <location>
        <begin position="87"/>
        <end position="105"/>
    </location>
</feature>
<dbReference type="GO" id="GO:0009246">
    <property type="term" value="P:enterobacterial common antigen biosynthetic process"/>
    <property type="evidence" value="ECO:0007669"/>
    <property type="project" value="TreeGrafter"/>
</dbReference>
<keyword evidence="4 7" id="KW-0812">Transmembrane</keyword>
<feature type="transmembrane region" description="Helical" evidence="7">
    <location>
        <begin position="213"/>
        <end position="232"/>
    </location>
</feature>
<protein>
    <submittedName>
        <fullName evidence="9">Acyltransferase</fullName>
    </submittedName>
</protein>
<dbReference type="GO" id="GO:0016413">
    <property type="term" value="F:O-acetyltransferase activity"/>
    <property type="evidence" value="ECO:0007669"/>
    <property type="project" value="TreeGrafter"/>
</dbReference>
<dbReference type="KEGG" id="pdv:FFU37_01955"/>